<dbReference type="AlphaFoldDB" id="A0A424WJQ1"/>
<name>A0A424WJQ1_ALCXX</name>
<dbReference type="GO" id="GO:0016787">
    <property type="term" value="F:hydrolase activity"/>
    <property type="evidence" value="ECO:0007669"/>
    <property type="project" value="UniProtKB-KW"/>
</dbReference>
<dbReference type="Proteomes" id="UP000285324">
    <property type="component" value="Unassembled WGS sequence"/>
</dbReference>
<reference evidence="5 6" key="1">
    <citation type="submission" date="2018-08" db="EMBL/GenBank/DDBJ databases">
        <title>Achromobacter xylosoxidans Genome sequencing and assembly.</title>
        <authorList>
            <person name="Wang R."/>
            <person name="Rensing C."/>
            <person name="Li Y."/>
        </authorList>
    </citation>
    <scope>NUCLEOTIDE SEQUENCE [LARGE SCALE GENOMIC DNA]</scope>
    <source>
        <strain evidence="5 6">GD003A</strain>
    </source>
</reference>
<sequence length="303" mass="32679">MFALTTLDVASRPVACLEIDGSHYPLAACARILDLPALDASVRELFEDWPRSLALLEQAAARRAALAGHEVAGPVRHLAPLQYPGKVLCAGANYHDHLAEMNVPNAADKSAQRLFFFFKPPRQAVVGEGATVHMPIGCERLDWEIELALVIGKTARNLRLEDALDHVAAYTVAVDMSARDLNKAPDTFYKLDWVAGKAHDTSCPLGPRLVPAAFIRDPMDLRLTLSVNGQCKQDARTSGMVFDIREQLVTLSRIMTLEPGDLVLTGTPAGVGAPQGTFLNVGDEISATIEGIGTLAVQIQAPR</sequence>
<evidence type="ECO:0000259" key="4">
    <source>
        <dbReference type="Pfam" id="PF01557"/>
    </source>
</evidence>
<evidence type="ECO:0000256" key="3">
    <source>
        <dbReference type="ARBA" id="ARBA00022723"/>
    </source>
</evidence>
<accession>A0A424WJQ1</accession>
<protein>
    <submittedName>
        <fullName evidence="5">FAA hydrolase family protein</fullName>
    </submittedName>
</protein>
<dbReference type="InterPro" id="IPR036663">
    <property type="entry name" value="Fumarylacetoacetase_C_sf"/>
</dbReference>
<gene>
    <name evidence="5" type="ORF">DY367_01945</name>
</gene>
<evidence type="ECO:0000313" key="5">
    <source>
        <dbReference type="EMBL" id="RPJ93541.1"/>
    </source>
</evidence>
<dbReference type="OrthoDB" id="9805307at2"/>
<organism evidence="5 6">
    <name type="scientific">Alcaligenes xylosoxydans xylosoxydans</name>
    <name type="common">Achromobacter xylosoxidans</name>
    <dbReference type="NCBI Taxonomy" id="85698"/>
    <lineage>
        <taxon>Bacteria</taxon>
        <taxon>Pseudomonadati</taxon>
        <taxon>Pseudomonadota</taxon>
        <taxon>Betaproteobacteria</taxon>
        <taxon>Burkholderiales</taxon>
        <taxon>Alcaligenaceae</taxon>
        <taxon>Achromobacter</taxon>
    </lineage>
</organism>
<evidence type="ECO:0000256" key="2">
    <source>
        <dbReference type="ARBA" id="ARBA00010211"/>
    </source>
</evidence>
<keyword evidence="3" id="KW-0479">Metal-binding</keyword>
<dbReference type="Gene3D" id="3.90.850.10">
    <property type="entry name" value="Fumarylacetoacetase-like, C-terminal domain"/>
    <property type="match status" value="1"/>
</dbReference>
<evidence type="ECO:0000313" key="6">
    <source>
        <dbReference type="Proteomes" id="UP000285324"/>
    </source>
</evidence>
<dbReference type="InterPro" id="IPR011234">
    <property type="entry name" value="Fumarylacetoacetase-like_C"/>
</dbReference>
<dbReference type="EMBL" id="QVXO01000002">
    <property type="protein sequence ID" value="RPJ93541.1"/>
    <property type="molecule type" value="Genomic_DNA"/>
</dbReference>
<comment type="caution">
    <text evidence="5">The sequence shown here is derived from an EMBL/GenBank/DDBJ whole genome shotgun (WGS) entry which is preliminary data.</text>
</comment>
<dbReference type="GO" id="GO:0044281">
    <property type="term" value="P:small molecule metabolic process"/>
    <property type="evidence" value="ECO:0007669"/>
    <property type="project" value="UniProtKB-ARBA"/>
</dbReference>
<dbReference type="InterPro" id="IPR051121">
    <property type="entry name" value="FAH"/>
</dbReference>
<feature type="domain" description="Fumarylacetoacetase-like C-terminal" evidence="4">
    <location>
        <begin position="86"/>
        <end position="299"/>
    </location>
</feature>
<dbReference type="RefSeq" id="WP_118931513.1">
    <property type="nucleotide sequence ID" value="NZ_CP061008.1"/>
</dbReference>
<keyword evidence="5" id="KW-0378">Hydrolase</keyword>
<dbReference type="PANTHER" id="PTHR42796:SF4">
    <property type="entry name" value="FUMARYLACETOACETATE HYDROLASE DOMAIN-CONTAINING PROTEIN 2A"/>
    <property type="match status" value="1"/>
</dbReference>
<comment type="cofactor">
    <cofactor evidence="1">
        <name>Mg(2+)</name>
        <dbReference type="ChEBI" id="CHEBI:18420"/>
    </cofactor>
</comment>
<dbReference type="Pfam" id="PF01557">
    <property type="entry name" value="FAA_hydrolase"/>
    <property type="match status" value="1"/>
</dbReference>
<dbReference type="PANTHER" id="PTHR42796">
    <property type="entry name" value="FUMARYLACETOACETATE HYDROLASE DOMAIN-CONTAINING PROTEIN 2A-RELATED"/>
    <property type="match status" value="1"/>
</dbReference>
<evidence type="ECO:0000256" key="1">
    <source>
        <dbReference type="ARBA" id="ARBA00001946"/>
    </source>
</evidence>
<comment type="similarity">
    <text evidence="2">Belongs to the FAH family.</text>
</comment>
<dbReference type="SUPFAM" id="SSF56529">
    <property type="entry name" value="FAH"/>
    <property type="match status" value="1"/>
</dbReference>
<dbReference type="GO" id="GO:0046872">
    <property type="term" value="F:metal ion binding"/>
    <property type="evidence" value="ECO:0007669"/>
    <property type="project" value="UniProtKB-KW"/>
</dbReference>
<proteinExistence type="inferred from homology"/>